<organism evidence="5 6">
    <name type="scientific">Vibrio viridaestus</name>
    <dbReference type="NCBI Taxonomy" id="2487322"/>
    <lineage>
        <taxon>Bacteria</taxon>
        <taxon>Pseudomonadati</taxon>
        <taxon>Pseudomonadota</taxon>
        <taxon>Gammaproteobacteria</taxon>
        <taxon>Vibrionales</taxon>
        <taxon>Vibrionaceae</taxon>
        <taxon>Vibrio</taxon>
    </lineage>
</organism>
<dbReference type="SMART" id="SM00421">
    <property type="entry name" value="HTH_LUXR"/>
    <property type="match status" value="1"/>
</dbReference>
<dbReference type="InterPro" id="IPR000792">
    <property type="entry name" value="Tscrpt_reg_LuxR_C"/>
</dbReference>
<evidence type="ECO:0000313" key="6">
    <source>
        <dbReference type="Proteomes" id="UP000281112"/>
    </source>
</evidence>
<accession>A0A3N9TJH8</accession>
<dbReference type="EMBL" id="RJVQ01000001">
    <property type="protein sequence ID" value="RQW64528.1"/>
    <property type="molecule type" value="Genomic_DNA"/>
</dbReference>
<evidence type="ECO:0000256" key="1">
    <source>
        <dbReference type="ARBA" id="ARBA00023015"/>
    </source>
</evidence>
<dbReference type="GO" id="GO:0006355">
    <property type="term" value="P:regulation of DNA-templated transcription"/>
    <property type="evidence" value="ECO:0007669"/>
    <property type="project" value="InterPro"/>
</dbReference>
<dbReference type="SUPFAM" id="SSF46894">
    <property type="entry name" value="C-terminal effector domain of the bipartite response regulators"/>
    <property type="match status" value="1"/>
</dbReference>
<comment type="caution">
    <text evidence="5">The sequence shown here is derived from an EMBL/GenBank/DDBJ whole genome shotgun (WGS) entry which is preliminary data.</text>
</comment>
<dbReference type="GO" id="GO:0003677">
    <property type="term" value="F:DNA binding"/>
    <property type="evidence" value="ECO:0007669"/>
    <property type="project" value="UniProtKB-KW"/>
</dbReference>
<keyword evidence="2 5" id="KW-0238">DNA-binding</keyword>
<protein>
    <submittedName>
        <fullName evidence="5">DNA-binding response regulator</fullName>
    </submittedName>
</protein>
<keyword evidence="1" id="KW-0805">Transcription regulation</keyword>
<evidence type="ECO:0000256" key="3">
    <source>
        <dbReference type="ARBA" id="ARBA00023163"/>
    </source>
</evidence>
<dbReference type="AlphaFoldDB" id="A0A3N9TJH8"/>
<feature type="domain" description="HTH luxR-type" evidence="4">
    <location>
        <begin position="173"/>
        <end position="238"/>
    </location>
</feature>
<dbReference type="InterPro" id="IPR036388">
    <property type="entry name" value="WH-like_DNA-bd_sf"/>
</dbReference>
<dbReference type="Proteomes" id="UP000281112">
    <property type="component" value="Unassembled WGS sequence"/>
</dbReference>
<dbReference type="PROSITE" id="PS50043">
    <property type="entry name" value="HTH_LUXR_2"/>
    <property type="match status" value="1"/>
</dbReference>
<dbReference type="OrthoDB" id="9774661at2"/>
<proteinExistence type="predicted"/>
<keyword evidence="3" id="KW-0804">Transcription</keyword>
<keyword evidence="6" id="KW-1185">Reference proteome</keyword>
<dbReference type="CDD" id="cd06170">
    <property type="entry name" value="LuxR_C_like"/>
    <property type="match status" value="1"/>
</dbReference>
<sequence>MYDMSFSEVKKLTNIIYELEHLSNDTDVRCKILSDISDLLNAQYSCSYVWDESERQFAQAYNRNISQQSADIYQRHYQYHDPITFKMRQLGCSVVPEVMPYRDYYMTDYYNDVMRNEGMKFGINLYLFDGKRDIGDFRLWRDKNAGEFGQRDKEILLLLEPHLKRSILQFEESANLYSSLTKREKEVALFISKGLTDKELAEYLNIGFSTVRTHVTRVLNKLECSNRAELAALLSSQTMTVR</sequence>
<dbReference type="PANTHER" id="PTHR44688">
    <property type="entry name" value="DNA-BINDING TRANSCRIPTIONAL ACTIVATOR DEVR_DOSR"/>
    <property type="match status" value="1"/>
</dbReference>
<dbReference type="PRINTS" id="PR00038">
    <property type="entry name" value="HTHLUXR"/>
</dbReference>
<dbReference type="RefSeq" id="WP_124935180.1">
    <property type="nucleotide sequence ID" value="NZ_RJVQ01000001.1"/>
</dbReference>
<dbReference type="Pfam" id="PF00196">
    <property type="entry name" value="GerE"/>
    <property type="match status" value="1"/>
</dbReference>
<evidence type="ECO:0000259" key="4">
    <source>
        <dbReference type="PROSITE" id="PS50043"/>
    </source>
</evidence>
<gene>
    <name evidence="5" type="ORF">EES38_00310</name>
</gene>
<dbReference type="InterPro" id="IPR016032">
    <property type="entry name" value="Sig_transdc_resp-reg_C-effctor"/>
</dbReference>
<evidence type="ECO:0000313" key="5">
    <source>
        <dbReference type="EMBL" id="RQW64528.1"/>
    </source>
</evidence>
<reference evidence="5 6" key="1">
    <citation type="submission" date="2018-11" db="EMBL/GenBank/DDBJ databases">
        <title>Vibrio LJC006 sp. nov., isolated from seawater during the bloom of the enteromorpha.</title>
        <authorList>
            <person name="Liang J."/>
        </authorList>
    </citation>
    <scope>NUCLEOTIDE SEQUENCE [LARGE SCALE GENOMIC DNA]</scope>
    <source>
        <strain evidence="5 6">LJC006</strain>
    </source>
</reference>
<name>A0A3N9TJH8_9VIBR</name>
<dbReference type="Gene3D" id="1.10.10.10">
    <property type="entry name" value="Winged helix-like DNA-binding domain superfamily/Winged helix DNA-binding domain"/>
    <property type="match status" value="1"/>
</dbReference>
<dbReference type="PANTHER" id="PTHR44688:SF16">
    <property type="entry name" value="DNA-BINDING TRANSCRIPTIONAL ACTIVATOR DEVR_DOSR"/>
    <property type="match status" value="1"/>
</dbReference>
<evidence type="ECO:0000256" key="2">
    <source>
        <dbReference type="ARBA" id="ARBA00023125"/>
    </source>
</evidence>